<reference evidence="2 3" key="1">
    <citation type="submission" date="2019-02" db="EMBL/GenBank/DDBJ databases">
        <title>Deep-cultivation of Planctomycetes and their phenomic and genomic characterization uncovers novel biology.</title>
        <authorList>
            <person name="Wiegand S."/>
            <person name="Jogler M."/>
            <person name="Boedeker C."/>
            <person name="Pinto D."/>
            <person name="Vollmers J."/>
            <person name="Rivas-Marin E."/>
            <person name="Kohn T."/>
            <person name="Peeters S.H."/>
            <person name="Heuer A."/>
            <person name="Rast P."/>
            <person name="Oberbeckmann S."/>
            <person name="Bunk B."/>
            <person name="Jeske O."/>
            <person name="Meyerdierks A."/>
            <person name="Storesund J.E."/>
            <person name="Kallscheuer N."/>
            <person name="Luecker S."/>
            <person name="Lage O.M."/>
            <person name="Pohl T."/>
            <person name="Merkel B.J."/>
            <person name="Hornburger P."/>
            <person name="Mueller R.-W."/>
            <person name="Bruemmer F."/>
            <person name="Labrenz M."/>
            <person name="Spormann A.M."/>
            <person name="Op den Camp H."/>
            <person name="Overmann J."/>
            <person name="Amann R."/>
            <person name="Jetten M.S.M."/>
            <person name="Mascher T."/>
            <person name="Medema M.H."/>
            <person name="Devos D.P."/>
            <person name="Kaster A.-K."/>
            <person name="Ovreas L."/>
            <person name="Rohde M."/>
            <person name="Galperin M.Y."/>
            <person name="Jogler C."/>
        </authorList>
    </citation>
    <scope>NUCLEOTIDE SEQUENCE [LARGE SCALE GENOMIC DNA]</scope>
    <source>
        <strain evidence="2 3">Pla133</strain>
    </source>
</reference>
<dbReference type="AlphaFoldDB" id="A0A518BE58"/>
<dbReference type="Gene3D" id="3.40.50.300">
    <property type="entry name" value="P-loop containing nucleotide triphosphate hydrolases"/>
    <property type="match status" value="1"/>
</dbReference>
<dbReference type="InterPro" id="IPR027417">
    <property type="entry name" value="P-loop_NTPase"/>
</dbReference>
<accession>A0A518BE58</accession>
<evidence type="ECO:0000313" key="3">
    <source>
        <dbReference type="Proteomes" id="UP000316921"/>
    </source>
</evidence>
<keyword evidence="3" id="KW-1185">Reference proteome</keyword>
<proteinExistence type="predicted"/>
<protein>
    <submittedName>
        <fullName evidence="2">UvrABC system protein A</fullName>
    </submittedName>
</protein>
<sequence length="199" mass="21581">MPHQDPTIAQERLVHQAFLGRLAIHLVGEDADDLAQEVWQRAPERLPHQRCPIKAAGCAAGWPGSRATWRPSAGVVRRGAGLERSAPRASDPRGRISRRASSRARSWSPPSTGLHESDLRRVARVFVRLAELGHLIVAAEHRTPLIVAADQRIELGPGSGPAGGRLASFHGPDARRWREADALHSGTATRSRGTDVEAL</sequence>
<name>A0A518BE58_9BACT</name>
<feature type="region of interest" description="Disordered" evidence="1">
    <location>
        <begin position="77"/>
        <end position="115"/>
    </location>
</feature>
<organism evidence="2 3">
    <name type="scientific">Engelhardtia mirabilis</name>
    <dbReference type="NCBI Taxonomy" id="2528011"/>
    <lineage>
        <taxon>Bacteria</taxon>
        <taxon>Pseudomonadati</taxon>
        <taxon>Planctomycetota</taxon>
        <taxon>Planctomycetia</taxon>
        <taxon>Planctomycetia incertae sedis</taxon>
        <taxon>Engelhardtia</taxon>
    </lineage>
</organism>
<evidence type="ECO:0000256" key="1">
    <source>
        <dbReference type="SAM" id="MobiDB-lite"/>
    </source>
</evidence>
<dbReference type="KEGG" id="pbap:Pla133_03420"/>
<dbReference type="EMBL" id="CP036287">
    <property type="protein sequence ID" value="QDU65278.1"/>
    <property type="molecule type" value="Genomic_DNA"/>
</dbReference>
<feature type="region of interest" description="Disordered" evidence="1">
    <location>
        <begin position="180"/>
        <end position="199"/>
    </location>
</feature>
<dbReference type="Proteomes" id="UP000316921">
    <property type="component" value="Chromosome"/>
</dbReference>
<evidence type="ECO:0000313" key="2">
    <source>
        <dbReference type="EMBL" id="QDU65278.1"/>
    </source>
</evidence>
<gene>
    <name evidence="2" type="primary">uvrA_1</name>
    <name evidence="2" type="ORF">Pla133_03420</name>
</gene>